<accession>A0ABV9LVT3</accession>
<name>A0ABV9LVT3_9ALTE</name>
<sequence>MKKKHSIILASTALISSSLLLTAMSANALLDPQGSTVQNSAVQSNALPIGYLKNTTSQNTNHPENAEQESLKRDLINSLAKSKMKMLGVNKAQYAMLQAAASGASMFRSLDGFIDITSHPAMIKYHFLSDSSTEIPDAVNDELSLLSQHNFELAAQDIGVDTADFYQLLIKFVRINNQLDLAASRRTNNEGEELVKEILSTDEPEDEEEVVEVITVTEDSLQALHGGGSAGRWNRLHRNAYNRWGPNGSGTTVAVFSSSSFTFVRTYRYDSGITRAGDSSCFGMCMLTPHP</sequence>
<gene>
    <name evidence="2" type="ORF">ACFO4O_06270</name>
</gene>
<dbReference type="Proteomes" id="UP001595897">
    <property type="component" value="Unassembled WGS sequence"/>
</dbReference>
<feature type="chain" id="PRO_5045180932" evidence="1">
    <location>
        <begin position="29"/>
        <end position="291"/>
    </location>
</feature>
<evidence type="ECO:0000256" key="1">
    <source>
        <dbReference type="SAM" id="SignalP"/>
    </source>
</evidence>
<feature type="signal peptide" evidence="1">
    <location>
        <begin position="1"/>
        <end position="28"/>
    </location>
</feature>
<proteinExistence type="predicted"/>
<keyword evidence="1" id="KW-0732">Signal</keyword>
<protein>
    <submittedName>
        <fullName evidence="2">Uncharacterized protein</fullName>
    </submittedName>
</protein>
<comment type="caution">
    <text evidence="2">The sequence shown here is derived from an EMBL/GenBank/DDBJ whole genome shotgun (WGS) entry which is preliminary data.</text>
</comment>
<keyword evidence="3" id="KW-1185">Reference proteome</keyword>
<organism evidence="2 3">
    <name type="scientific">Glaciecola siphonariae</name>
    <dbReference type="NCBI Taxonomy" id="521012"/>
    <lineage>
        <taxon>Bacteria</taxon>
        <taxon>Pseudomonadati</taxon>
        <taxon>Pseudomonadota</taxon>
        <taxon>Gammaproteobacteria</taxon>
        <taxon>Alteromonadales</taxon>
        <taxon>Alteromonadaceae</taxon>
        <taxon>Glaciecola</taxon>
    </lineage>
</organism>
<reference evidence="3" key="1">
    <citation type="journal article" date="2019" name="Int. J. Syst. Evol. Microbiol.">
        <title>The Global Catalogue of Microorganisms (GCM) 10K type strain sequencing project: providing services to taxonomists for standard genome sequencing and annotation.</title>
        <authorList>
            <consortium name="The Broad Institute Genomics Platform"/>
            <consortium name="The Broad Institute Genome Sequencing Center for Infectious Disease"/>
            <person name="Wu L."/>
            <person name="Ma J."/>
        </authorList>
    </citation>
    <scope>NUCLEOTIDE SEQUENCE [LARGE SCALE GENOMIC DNA]</scope>
    <source>
        <strain evidence="3">KACC 12507</strain>
    </source>
</reference>
<evidence type="ECO:0000313" key="2">
    <source>
        <dbReference type="EMBL" id="MFC4699758.1"/>
    </source>
</evidence>
<dbReference type="RefSeq" id="WP_382406582.1">
    <property type="nucleotide sequence ID" value="NZ_JBHSGU010000002.1"/>
</dbReference>
<evidence type="ECO:0000313" key="3">
    <source>
        <dbReference type="Proteomes" id="UP001595897"/>
    </source>
</evidence>
<dbReference type="EMBL" id="JBHSGU010000002">
    <property type="protein sequence ID" value="MFC4699758.1"/>
    <property type="molecule type" value="Genomic_DNA"/>
</dbReference>